<sequence>MKTILITGASSGIGYATAKKLAAGNRLILCGRRVERLQKLQTELADTPTLILTFDVSQKEEVFNAFDTIPVEWQNIDVLINNAGNAHGLASFQDADLDDLDAMINSNVKGLIYVTKACLPFIKNSSEAHIVNISSIAGKQVYANGGTYCASKWAVEALTKGMRLDFLPLGIKVTGIAPGAVETEFSLVRFKGNEAIANKVYQGYQPLKAEDIAETIAFAVNQPKHVQVADITILPQTQADATTILKQVDE</sequence>
<evidence type="ECO:0000256" key="1">
    <source>
        <dbReference type="ARBA" id="ARBA00006484"/>
    </source>
</evidence>
<comment type="similarity">
    <text evidence="1 3">Belongs to the short-chain dehydrogenases/reductases (SDR) family.</text>
</comment>
<evidence type="ECO:0000256" key="3">
    <source>
        <dbReference type="RuleBase" id="RU000363"/>
    </source>
</evidence>
<name>A0ABY5NR91_9FLAO</name>
<dbReference type="EMBL" id="CP102382">
    <property type="protein sequence ID" value="UUV21002.1"/>
    <property type="molecule type" value="Genomic_DNA"/>
</dbReference>
<keyword evidence="2" id="KW-0560">Oxidoreductase</keyword>
<dbReference type="PRINTS" id="PR00080">
    <property type="entry name" value="SDRFAMILY"/>
</dbReference>
<gene>
    <name evidence="4" type="ORF">NPX36_11835</name>
</gene>
<dbReference type="PANTHER" id="PTHR42901">
    <property type="entry name" value="ALCOHOL DEHYDROGENASE"/>
    <property type="match status" value="1"/>
</dbReference>
<dbReference type="InterPro" id="IPR036291">
    <property type="entry name" value="NAD(P)-bd_dom_sf"/>
</dbReference>
<dbReference type="InterPro" id="IPR020904">
    <property type="entry name" value="Sc_DH/Rdtase_CS"/>
</dbReference>
<dbReference type="RefSeq" id="WP_257498923.1">
    <property type="nucleotide sequence ID" value="NZ_CP102382.1"/>
</dbReference>
<dbReference type="Gene3D" id="3.40.50.720">
    <property type="entry name" value="NAD(P)-binding Rossmann-like Domain"/>
    <property type="match status" value="1"/>
</dbReference>
<evidence type="ECO:0000313" key="5">
    <source>
        <dbReference type="Proteomes" id="UP001317001"/>
    </source>
</evidence>
<dbReference type="PROSITE" id="PS00061">
    <property type="entry name" value="ADH_SHORT"/>
    <property type="match status" value="1"/>
</dbReference>
<proteinExistence type="inferred from homology"/>
<dbReference type="Pfam" id="PF00106">
    <property type="entry name" value="adh_short"/>
    <property type="match status" value="1"/>
</dbReference>
<dbReference type="Proteomes" id="UP001317001">
    <property type="component" value="Chromosome"/>
</dbReference>
<evidence type="ECO:0000256" key="2">
    <source>
        <dbReference type="ARBA" id="ARBA00023002"/>
    </source>
</evidence>
<dbReference type="InterPro" id="IPR002347">
    <property type="entry name" value="SDR_fam"/>
</dbReference>
<keyword evidence="5" id="KW-1185">Reference proteome</keyword>
<accession>A0ABY5NR91</accession>
<protein>
    <submittedName>
        <fullName evidence="4">SDR family NAD(P)-dependent oxidoreductase</fullName>
    </submittedName>
</protein>
<reference evidence="4 5" key="1">
    <citation type="submission" date="2022-08" db="EMBL/GenBank/DDBJ databases">
        <title>Myroides zhujiangensis sp. nov., a novel bacterium isolated from sediment in the Pearl River Estuary.</title>
        <authorList>
            <person name="Cui L."/>
        </authorList>
    </citation>
    <scope>NUCLEOTIDE SEQUENCE [LARGE SCALE GENOMIC DNA]</scope>
    <source>
        <strain evidence="4 5">SCSIO 72103</strain>
    </source>
</reference>
<dbReference type="SUPFAM" id="SSF51735">
    <property type="entry name" value="NAD(P)-binding Rossmann-fold domains"/>
    <property type="match status" value="1"/>
</dbReference>
<dbReference type="PANTHER" id="PTHR42901:SF1">
    <property type="entry name" value="ALCOHOL DEHYDROGENASE"/>
    <property type="match status" value="1"/>
</dbReference>
<evidence type="ECO:0000313" key="4">
    <source>
        <dbReference type="EMBL" id="UUV21002.1"/>
    </source>
</evidence>
<dbReference type="PRINTS" id="PR00081">
    <property type="entry name" value="GDHRDH"/>
</dbReference>
<organism evidence="4 5">
    <name type="scientific">Paenimyroides aestuarii</name>
    <dbReference type="NCBI Taxonomy" id="2968490"/>
    <lineage>
        <taxon>Bacteria</taxon>
        <taxon>Pseudomonadati</taxon>
        <taxon>Bacteroidota</taxon>
        <taxon>Flavobacteriia</taxon>
        <taxon>Flavobacteriales</taxon>
        <taxon>Flavobacteriaceae</taxon>
        <taxon>Paenimyroides</taxon>
    </lineage>
</organism>